<evidence type="ECO:0000313" key="3">
    <source>
        <dbReference type="EMBL" id="MBC9812930.1"/>
    </source>
</evidence>
<protein>
    <submittedName>
        <fullName evidence="3">SRPBCC family protein</fullName>
    </submittedName>
</protein>
<dbReference type="SUPFAM" id="SSF55961">
    <property type="entry name" value="Bet v1-like"/>
    <property type="match status" value="1"/>
</dbReference>
<dbReference type="InterPro" id="IPR013538">
    <property type="entry name" value="ASHA1/2-like_C"/>
</dbReference>
<feature type="domain" description="Activator of Hsp90 ATPase homologue 1/2-like C-terminal" evidence="2">
    <location>
        <begin position="14"/>
        <end position="136"/>
    </location>
</feature>
<keyword evidence="4" id="KW-1185">Reference proteome</keyword>
<evidence type="ECO:0000313" key="4">
    <source>
        <dbReference type="Proteomes" id="UP000652681"/>
    </source>
</evidence>
<gene>
    <name evidence="3" type="ORF">H9Y05_10660</name>
</gene>
<dbReference type="EMBL" id="JACVEL010000006">
    <property type="protein sequence ID" value="MBC9812930.1"/>
    <property type="molecule type" value="Genomic_DNA"/>
</dbReference>
<dbReference type="Proteomes" id="UP000652681">
    <property type="component" value="Unassembled WGS sequence"/>
</dbReference>
<organism evidence="3 4">
    <name type="scientific">Taishania pollutisoli</name>
    <dbReference type="NCBI Taxonomy" id="2766479"/>
    <lineage>
        <taxon>Bacteria</taxon>
        <taxon>Pseudomonadati</taxon>
        <taxon>Bacteroidota</taxon>
        <taxon>Flavobacteriia</taxon>
        <taxon>Flavobacteriales</taxon>
        <taxon>Crocinitomicaceae</taxon>
        <taxon>Taishania</taxon>
    </lineage>
</organism>
<dbReference type="AlphaFoldDB" id="A0A8J6PLD9"/>
<evidence type="ECO:0000259" key="2">
    <source>
        <dbReference type="Pfam" id="PF08327"/>
    </source>
</evidence>
<dbReference type="RefSeq" id="WP_216714275.1">
    <property type="nucleotide sequence ID" value="NZ_JACVEL010000006.1"/>
</dbReference>
<dbReference type="InterPro" id="IPR023393">
    <property type="entry name" value="START-like_dom_sf"/>
</dbReference>
<reference evidence="3" key="1">
    <citation type="submission" date="2020-09" db="EMBL/GenBank/DDBJ databases">
        <title>Taishania pollutisoli gen. nov., sp. nov., Isolated from Tetrabromobisphenol A-Contaminated Soil.</title>
        <authorList>
            <person name="Chen Q."/>
        </authorList>
    </citation>
    <scope>NUCLEOTIDE SEQUENCE</scope>
    <source>
        <strain evidence="3">CZZ-1</strain>
    </source>
</reference>
<dbReference type="Pfam" id="PF08327">
    <property type="entry name" value="AHSA1"/>
    <property type="match status" value="1"/>
</dbReference>
<name>A0A8J6PLD9_9FLAO</name>
<dbReference type="CDD" id="cd08897">
    <property type="entry name" value="SRPBCC_CalC_Aha1-like_4"/>
    <property type="match status" value="1"/>
</dbReference>
<evidence type="ECO:0000256" key="1">
    <source>
        <dbReference type="ARBA" id="ARBA00006817"/>
    </source>
</evidence>
<dbReference type="Gene3D" id="3.30.530.20">
    <property type="match status" value="1"/>
</dbReference>
<proteinExistence type="inferred from homology"/>
<comment type="similarity">
    <text evidence="1">Belongs to the AHA1 family.</text>
</comment>
<accession>A0A8J6PLD9</accession>
<sequence length="141" mass="15940">METTQLTVNAAIATDIQSVWEAWTQPKHITGWNFASDDWCCPNAENDLRTGGKYTARMEAKDGSFGFDFEAVYDEVLTHQKIVYTMADGRKSTTVFKSRGNTTEVSTTFDAETSNPIDMQQQGWQAILNNFKKYVEHNAQP</sequence>
<comment type="caution">
    <text evidence="3">The sequence shown here is derived from an EMBL/GenBank/DDBJ whole genome shotgun (WGS) entry which is preliminary data.</text>
</comment>